<dbReference type="EMBL" id="CP141261">
    <property type="protein sequence ID" value="WRL64395.1"/>
    <property type="molecule type" value="Genomic_DNA"/>
</dbReference>
<accession>A0ABZ1B0Q7</accession>
<protein>
    <submittedName>
        <fullName evidence="2">Uncharacterized protein</fullName>
    </submittedName>
</protein>
<feature type="region of interest" description="Disordered" evidence="1">
    <location>
        <begin position="1"/>
        <end position="56"/>
    </location>
</feature>
<sequence length="56" mass="5504">MSESQTPLSTAGPDGAGKAAEEAPGKSTAAADAPPPRPKVAPSCRSRRCCATSSSC</sequence>
<evidence type="ECO:0000313" key="3">
    <source>
        <dbReference type="Proteomes" id="UP001324287"/>
    </source>
</evidence>
<organism evidence="2 3">
    <name type="scientific">Blastococcus brunescens</name>
    <dbReference type="NCBI Taxonomy" id="1564165"/>
    <lineage>
        <taxon>Bacteria</taxon>
        <taxon>Bacillati</taxon>
        <taxon>Actinomycetota</taxon>
        <taxon>Actinomycetes</taxon>
        <taxon>Geodermatophilales</taxon>
        <taxon>Geodermatophilaceae</taxon>
        <taxon>Blastococcus</taxon>
    </lineage>
</organism>
<proteinExistence type="predicted"/>
<evidence type="ECO:0000313" key="2">
    <source>
        <dbReference type="EMBL" id="WRL64395.1"/>
    </source>
</evidence>
<gene>
    <name evidence="2" type="ORF">U6N30_00595</name>
</gene>
<evidence type="ECO:0000256" key="1">
    <source>
        <dbReference type="SAM" id="MobiDB-lite"/>
    </source>
</evidence>
<keyword evidence="3" id="KW-1185">Reference proteome</keyword>
<name>A0ABZ1B0Q7_9ACTN</name>
<dbReference type="Proteomes" id="UP001324287">
    <property type="component" value="Chromosome"/>
</dbReference>
<dbReference type="RefSeq" id="WP_324275722.1">
    <property type="nucleotide sequence ID" value="NZ_CP141261.1"/>
</dbReference>
<reference evidence="2 3" key="1">
    <citation type="submission" date="2023-12" db="EMBL/GenBank/DDBJ databases">
        <title>Blastococcus brunescens sp. nov., an actonobacterium isolated from sandstone collected in sahara desert.</title>
        <authorList>
            <person name="Gtari M."/>
            <person name="Ghodhbane F."/>
        </authorList>
    </citation>
    <scope>NUCLEOTIDE SEQUENCE [LARGE SCALE GENOMIC DNA]</scope>
    <source>
        <strain evidence="2 3">BMG 8361</strain>
    </source>
</reference>